<dbReference type="Proteomes" id="UP001595823">
    <property type="component" value="Unassembled WGS sequence"/>
</dbReference>
<comment type="caution">
    <text evidence="8">The sequence shown here is derived from an EMBL/GenBank/DDBJ whole genome shotgun (WGS) entry which is preliminary data.</text>
</comment>
<evidence type="ECO:0000256" key="4">
    <source>
        <dbReference type="ARBA" id="ARBA00023136"/>
    </source>
</evidence>
<evidence type="ECO:0000256" key="2">
    <source>
        <dbReference type="ARBA" id="ARBA00022692"/>
    </source>
</evidence>
<accession>A0ABV8TTB8</accession>
<dbReference type="Gene3D" id="2.30.30.60">
    <property type="match status" value="1"/>
</dbReference>
<keyword evidence="3 6" id="KW-1133">Transmembrane helix</keyword>
<dbReference type="InterPro" id="IPR010920">
    <property type="entry name" value="LSM_dom_sf"/>
</dbReference>
<dbReference type="EMBL" id="JBHSDK010000002">
    <property type="protein sequence ID" value="MFC4334004.1"/>
    <property type="molecule type" value="Genomic_DNA"/>
</dbReference>
<keyword evidence="2 6" id="KW-0812">Transmembrane</keyword>
<sequence length="390" mass="43582">MRLNEPWLLIVLVAVLSAAIVSLLRFTVKWILHRTHSETRSRVLNKALRPAQLMAATGGVQILLFVKRHQDGWGYSFKSGDADGWNPDLSTILMFATVISGAWLASNLLSLIKDPVEGRWGSLAQHDVDGRKRRTQIAVMYRLLAAAIWLIAAGIILFNVPALRVVGTSVLAGAGVAGVVAALAAQTMLSNMFAGLSLAFGDALRLEDVVVVEGEWGRIEEITLSYVVIRIWDERRLVLPSKYFSQTPYVNWTRNAPQVIGTVRMDADWRLPVDEARIELRRFLEDHPQWDGRKCGIIVLSSVGPYMQLRLLVSAGSPSDQWDLRCAIREHMISWIVSEHPTCIPRMHVNTYDSGADAWMDEPPVISIPHMRDSARERQIDAGATDDFRT</sequence>
<comment type="subcellular location">
    <subcellularLocation>
        <location evidence="1">Membrane</location>
    </subcellularLocation>
</comment>
<protein>
    <submittedName>
        <fullName evidence="8">Mechanosensitive ion channel family protein</fullName>
    </submittedName>
</protein>
<evidence type="ECO:0000256" key="3">
    <source>
        <dbReference type="ARBA" id="ARBA00022989"/>
    </source>
</evidence>
<evidence type="ECO:0000256" key="1">
    <source>
        <dbReference type="ARBA" id="ARBA00004370"/>
    </source>
</evidence>
<evidence type="ECO:0000259" key="7">
    <source>
        <dbReference type="Pfam" id="PF00924"/>
    </source>
</evidence>
<dbReference type="Pfam" id="PF00924">
    <property type="entry name" value="MS_channel_2nd"/>
    <property type="match status" value="1"/>
</dbReference>
<dbReference type="InterPro" id="IPR006685">
    <property type="entry name" value="MscS_channel_2nd"/>
</dbReference>
<organism evidence="8 9">
    <name type="scientific">Salininema proteolyticum</name>
    <dbReference type="NCBI Taxonomy" id="1607685"/>
    <lineage>
        <taxon>Bacteria</taxon>
        <taxon>Bacillati</taxon>
        <taxon>Actinomycetota</taxon>
        <taxon>Actinomycetes</taxon>
        <taxon>Glycomycetales</taxon>
        <taxon>Glycomycetaceae</taxon>
        <taxon>Salininema</taxon>
    </lineage>
</organism>
<dbReference type="RefSeq" id="WP_380617741.1">
    <property type="nucleotide sequence ID" value="NZ_JBHSDK010000002.1"/>
</dbReference>
<feature type="transmembrane region" description="Helical" evidence="6">
    <location>
        <begin position="92"/>
        <end position="112"/>
    </location>
</feature>
<feature type="transmembrane region" description="Helical" evidence="6">
    <location>
        <begin position="139"/>
        <end position="160"/>
    </location>
</feature>
<evidence type="ECO:0000313" key="8">
    <source>
        <dbReference type="EMBL" id="MFC4334004.1"/>
    </source>
</evidence>
<dbReference type="InterPro" id="IPR023408">
    <property type="entry name" value="MscS_beta-dom_sf"/>
</dbReference>
<dbReference type="SUPFAM" id="SSF50182">
    <property type="entry name" value="Sm-like ribonucleoproteins"/>
    <property type="match status" value="1"/>
</dbReference>
<gene>
    <name evidence="8" type="ORF">ACFPET_02185</name>
</gene>
<evidence type="ECO:0000313" key="9">
    <source>
        <dbReference type="Proteomes" id="UP001595823"/>
    </source>
</evidence>
<feature type="transmembrane region" description="Helical" evidence="6">
    <location>
        <begin position="6"/>
        <end position="26"/>
    </location>
</feature>
<feature type="region of interest" description="Disordered" evidence="5">
    <location>
        <begin position="371"/>
        <end position="390"/>
    </location>
</feature>
<reference evidence="9" key="1">
    <citation type="journal article" date="2019" name="Int. J. Syst. Evol. Microbiol.">
        <title>The Global Catalogue of Microorganisms (GCM) 10K type strain sequencing project: providing services to taxonomists for standard genome sequencing and annotation.</title>
        <authorList>
            <consortium name="The Broad Institute Genomics Platform"/>
            <consortium name="The Broad Institute Genome Sequencing Center for Infectious Disease"/>
            <person name="Wu L."/>
            <person name="Ma J."/>
        </authorList>
    </citation>
    <scope>NUCLEOTIDE SEQUENCE [LARGE SCALE GENOMIC DNA]</scope>
    <source>
        <strain evidence="9">IBRC-M 10908</strain>
    </source>
</reference>
<proteinExistence type="predicted"/>
<dbReference type="Gene3D" id="1.10.287.1260">
    <property type="match status" value="1"/>
</dbReference>
<keyword evidence="4 6" id="KW-0472">Membrane</keyword>
<evidence type="ECO:0000256" key="5">
    <source>
        <dbReference type="SAM" id="MobiDB-lite"/>
    </source>
</evidence>
<evidence type="ECO:0000256" key="6">
    <source>
        <dbReference type="SAM" id="Phobius"/>
    </source>
</evidence>
<feature type="domain" description="Mechanosensitive ion channel MscS" evidence="7">
    <location>
        <begin position="188"/>
        <end position="254"/>
    </location>
</feature>
<feature type="transmembrane region" description="Helical" evidence="6">
    <location>
        <begin position="166"/>
        <end position="185"/>
    </location>
</feature>
<name>A0ABV8TTB8_9ACTN</name>
<keyword evidence="9" id="KW-1185">Reference proteome</keyword>
<dbReference type="PANTHER" id="PTHR30566">
    <property type="entry name" value="YNAI-RELATED MECHANOSENSITIVE ION CHANNEL"/>
    <property type="match status" value="1"/>
</dbReference>
<dbReference type="PANTHER" id="PTHR30566:SF25">
    <property type="entry name" value="INNER MEMBRANE PROTEIN"/>
    <property type="match status" value="1"/>
</dbReference>